<name>A0ABQ7W0Y5_SOLTU</name>
<dbReference type="Proteomes" id="UP000826656">
    <property type="component" value="Unassembled WGS sequence"/>
</dbReference>
<reference evidence="1 2" key="1">
    <citation type="journal article" date="2021" name="bioRxiv">
        <title>Chromosome-scale and haplotype-resolved genome assembly of a tetraploid potato cultivar.</title>
        <authorList>
            <person name="Sun H."/>
            <person name="Jiao W.-B."/>
            <person name="Krause K."/>
            <person name="Campoy J.A."/>
            <person name="Goel M."/>
            <person name="Folz-Donahue K."/>
            <person name="Kukat C."/>
            <person name="Huettel B."/>
            <person name="Schneeberger K."/>
        </authorList>
    </citation>
    <scope>NUCLEOTIDE SEQUENCE [LARGE SCALE GENOMIC DNA]</scope>
    <source>
        <strain evidence="1">SolTubOtavaFocal</strain>
        <tissue evidence="1">Leaves</tissue>
    </source>
</reference>
<evidence type="ECO:0000313" key="2">
    <source>
        <dbReference type="Proteomes" id="UP000826656"/>
    </source>
</evidence>
<organism evidence="1 2">
    <name type="scientific">Solanum tuberosum</name>
    <name type="common">Potato</name>
    <dbReference type="NCBI Taxonomy" id="4113"/>
    <lineage>
        <taxon>Eukaryota</taxon>
        <taxon>Viridiplantae</taxon>
        <taxon>Streptophyta</taxon>
        <taxon>Embryophyta</taxon>
        <taxon>Tracheophyta</taxon>
        <taxon>Spermatophyta</taxon>
        <taxon>Magnoliopsida</taxon>
        <taxon>eudicotyledons</taxon>
        <taxon>Gunneridae</taxon>
        <taxon>Pentapetalae</taxon>
        <taxon>asterids</taxon>
        <taxon>lamiids</taxon>
        <taxon>Solanales</taxon>
        <taxon>Solanaceae</taxon>
        <taxon>Solanoideae</taxon>
        <taxon>Solaneae</taxon>
        <taxon>Solanum</taxon>
    </lineage>
</organism>
<dbReference type="EMBL" id="JAIVGD010000005">
    <property type="protein sequence ID" value="KAH0773713.1"/>
    <property type="molecule type" value="Genomic_DNA"/>
</dbReference>
<keyword evidence="2" id="KW-1185">Reference proteome</keyword>
<accession>A0ABQ7W0Y5</accession>
<sequence>MHVLQGEWSWNKLKMTTMVVSFRVLAGRNSQKLGLDSSLGVPVNYGLKPHSDKSATCEVAGLELKKKQNSKTISTGQELRLKEMNSCTTRDKTTGRRGKQIIHGGNEGLLGKVGIATYIGENFPVPFSEDRGRSPRGWAAFKYQLRDMQAGQLGSEIFIQMKAIGRNKELGPKIAEPVQA</sequence>
<comment type="caution">
    <text evidence="1">The sequence shown here is derived from an EMBL/GenBank/DDBJ whole genome shotgun (WGS) entry which is preliminary data.</text>
</comment>
<proteinExistence type="predicted"/>
<gene>
    <name evidence="1" type="ORF">KY290_010850</name>
</gene>
<protein>
    <submittedName>
        <fullName evidence="1">Uncharacterized protein</fullName>
    </submittedName>
</protein>
<evidence type="ECO:0000313" key="1">
    <source>
        <dbReference type="EMBL" id="KAH0773713.1"/>
    </source>
</evidence>